<evidence type="ECO:0000256" key="5">
    <source>
        <dbReference type="ARBA" id="ARBA00022801"/>
    </source>
</evidence>
<feature type="domain" description="Peptidase S8/S53" evidence="8">
    <location>
        <begin position="204"/>
        <end position="268"/>
    </location>
</feature>
<evidence type="ECO:0000256" key="7">
    <source>
        <dbReference type="PROSITE-ProRule" id="PRU01240"/>
    </source>
</evidence>
<dbReference type="PANTHER" id="PTHR47114:SF2">
    <property type="entry name" value="OLIGODENDROCYTE-MYELIN GLYCOPROTEIN"/>
    <property type="match status" value="1"/>
</dbReference>
<name>A0A8A4TYU4_SULCO</name>
<dbReference type="Gene3D" id="3.80.10.10">
    <property type="entry name" value="Ribonuclease Inhibitor"/>
    <property type="match status" value="2"/>
</dbReference>
<dbReference type="InterPro" id="IPR000209">
    <property type="entry name" value="Peptidase_S8/S53_dom"/>
</dbReference>
<dbReference type="GO" id="GO:0006508">
    <property type="term" value="P:proteolysis"/>
    <property type="evidence" value="ECO:0007669"/>
    <property type="project" value="UniProtKB-KW"/>
</dbReference>
<dbReference type="InterPro" id="IPR001611">
    <property type="entry name" value="Leu-rich_rpt"/>
</dbReference>
<dbReference type="Pfam" id="PF00560">
    <property type="entry name" value="LRR_1"/>
    <property type="match status" value="1"/>
</dbReference>
<dbReference type="PROSITE" id="PS00138">
    <property type="entry name" value="SUBTILASE_SER"/>
    <property type="match status" value="1"/>
</dbReference>
<dbReference type="InterPro" id="IPR036852">
    <property type="entry name" value="Peptidase_S8/S53_dom_sf"/>
</dbReference>
<dbReference type="Pfam" id="PF00082">
    <property type="entry name" value="Peptidase_S8"/>
    <property type="match status" value="1"/>
</dbReference>
<comment type="similarity">
    <text evidence="1">Belongs to the LRR-containing bacterial E3 ligase family.</text>
</comment>
<gene>
    <name evidence="9" type="ORF">J3U87_32045</name>
</gene>
<keyword evidence="2" id="KW-0433">Leucine-rich repeat</keyword>
<evidence type="ECO:0000256" key="1">
    <source>
        <dbReference type="ARBA" id="ARBA00009868"/>
    </source>
</evidence>
<dbReference type="SMART" id="SM00364">
    <property type="entry name" value="LRR_BAC"/>
    <property type="match status" value="9"/>
</dbReference>
<dbReference type="Gene3D" id="3.40.50.200">
    <property type="entry name" value="Peptidase S8/S53 domain"/>
    <property type="match status" value="2"/>
</dbReference>
<evidence type="ECO:0000313" key="9">
    <source>
        <dbReference type="EMBL" id="QTD54431.1"/>
    </source>
</evidence>
<evidence type="ECO:0000256" key="4">
    <source>
        <dbReference type="ARBA" id="ARBA00022737"/>
    </source>
</evidence>
<evidence type="ECO:0000256" key="2">
    <source>
        <dbReference type="ARBA" id="ARBA00022614"/>
    </source>
</evidence>
<evidence type="ECO:0000313" key="10">
    <source>
        <dbReference type="Proteomes" id="UP000663929"/>
    </source>
</evidence>
<evidence type="ECO:0000259" key="8">
    <source>
        <dbReference type="Pfam" id="PF00082"/>
    </source>
</evidence>
<comment type="caution">
    <text evidence="7">Lacks conserved residue(s) required for the propagation of feature annotation.</text>
</comment>
<dbReference type="EMBL" id="CP071793">
    <property type="protein sequence ID" value="QTD54431.1"/>
    <property type="molecule type" value="Genomic_DNA"/>
</dbReference>
<dbReference type="SUPFAM" id="SSF52743">
    <property type="entry name" value="Subtilisin-like"/>
    <property type="match status" value="1"/>
</dbReference>
<keyword evidence="3" id="KW-0645">Protease</keyword>
<keyword evidence="10" id="KW-1185">Reference proteome</keyword>
<evidence type="ECO:0000256" key="3">
    <source>
        <dbReference type="ARBA" id="ARBA00022670"/>
    </source>
</evidence>
<dbReference type="GO" id="GO:0004252">
    <property type="term" value="F:serine-type endopeptidase activity"/>
    <property type="evidence" value="ECO:0007669"/>
    <property type="project" value="InterPro"/>
</dbReference>
<keyword evidence="4" id="KW-0677">Repeat</keyword>
<keyword evidence="6" id="KW-0720">Serine protease</keyword>
<dbReference type="Proteomes" id="UP000663929">
    <property type="component" value="Chromosome"/>
</dbReference>
<dbReference type="InterPro" id="IPR032675">
    <property type="entry name" value="LRR_dom_sf"/>
</dbReference>
<organism evidence="9 10">
    <name type="scientific">Sulfidibacter corallicola</name>
    <dbReference type="NCBI Taxonomy" id="2818388"/>
    <lineage>
        <taxon>Bacteria</taxon>
        <taxon>Pseudomonadati</taxon>
        <taxon>Acidobacteriota</taxon>
        <taxon>Holophagae</taxon>
        <taxon>Acanthopleuribacterales</taxon>
        <taxon>Acanthopleuribacteraceae</taxon>
        <taxon>Sulfidibacter</taxon>
    </lineage>
</organism>
<dbReference type="PROSITE" id="PS51892">
    <property type="entry name" value="SUBTILASE"/>
    <property type="match status" value="1"/>
</dbReference>
<protein>
    <submittedName>
        <fullName evidence="9">S8 family serine peptidase</fullName>
    </submittedName>
</protein>
<proteinExistence type="inferred from homology"/>
<keyword evidence="5" id="KW-0378">Hydrolase</keyword>
<dbReference type="InterPro" id="IPR023828">
    <property type="entry name" value="Peptidase_S8_Ser-AS"/>
</dbReference>
<comment type="similarity">
    <text evidence="7">Belongs to the peptidase S8 family.</text>
</comment>
<evidence type="ECO:0000256" key="6">
    <source>
        <dbReference type="ARBA" id="ARBA00022825"/>
    </source>
</evidence>
<dbReference type="InterPro" id="IPR051071">
    <property type="entry name" value="LRR-bact_E3_ubiq_ligases"/>
</dbReference>
<dbReference type="SUPFAM" id="SSF52058">
    <property type="entry name" value="L domain-like"/>
    <property type="match status" value="2"/>
</dbReference>
<dbReference type="KEGG" id="scor:J3U87_32045"/>
<accession>A0A8A4TYU4</accession>
<reference evidence="9" key="1">
    <citation type="submission" date="2021-03" db="EMBL/GenBank/DDBJ databases">
        <title>Acanthopleuribacteraceae sp. M133.</title>
        <authorList>
            <person name="Wang G."/>
        </authorList>
    </citation>
    <scope>NUCLEOTIDE SEQUENCE</scope>
    <source>
        <strain evidence="9">M133</strain>
    </source>
</reference>
<sequence>MSHTISVAATDSADRLASYSNTSPTHVQIAAPGSTVLSTYLPSRVLYAEDFQSVPEGRLPDGYVNDGTPPFAVNATGHGGPENKALRVAGTSSGESAMTSSSIPIPDGATGFLAFLNLAVDITAELGGDAQFVFQLWEDGAWEDYFRVLPTSIDYHAKSYYHLEIPLLYSETPESIRFRLVYTAGDGDEDTYGVEIDNLVLTSSTLEVDPDSDYPHAYKYLSGTSMAAPHVAGAAALLLAEDPDLSPHAVKMRLIASADRLPHLENKVGGMGRLDVGAALHAEGGLTLLTDMTQRTVRQGETHPLLWHNHDAPDAPVELYLARNGEPVAGTSVAIGGSAGLAIWSVPDVAPGGYRLVLASDGQEVSSAPFNIEAAMEVSIPDLNLQAYLMDIFDRNGDDRLVTQELATYQGLLRIPALGITDYRGLEWANGVHTLILENNPAVHLPDLSSFEAMHTLIVTGARAETISELPESLRALQLENMPLGSLPNLPAGLEELVLVQLPLETLPNLPREEMDLLVLQGLNVARLGPLPQSLDDGYLMNMPLRYVASLPRKVSFEFVMHDLAFRTLPDLPESVAILTLSRLMLSKPLDFSDGTRVSTLNLNYLTGPAGLIGLPEHLHDLNLDGNQWTELPPLPEGLAYFRARFNQLTELPDLPASIEILEVDGNQLTELPTLPPQLLILSARNNRITAFPEFENDRLFEVDLGHNQITHVDRLPQRILTHLDLSHNRLSTLPPLPATVMVLNLAGNRLTELPDLSAVDVLVSLDASANQLAEVPILNNPDLRLVHLEANPFDETHCADLDLLQARGLPGLMWFDPFRPKIGHLLDGFIAEPNADGHLGLCDPSRVDQPVTGVRVFRSGWESTHVFWDGGLLGDEALGGFNVYWDWGNRPGRLLGRFQGSGIHLGIDFFQYPGSKITVVPVTQDGRQRLDLLGSTTLADELDQTEQAFPEYSFPSLRSIGDTIQTVSVAGGWAADEIGFGIVAYDAAGVRIAEGRGSRIAGKDHEVFRLDEVFDADVRAAAARYGVIASHTFHVDAIAGNDRRRHEIEPALVGNTRGLVTFHPAWLKEQFTKLIAVNPGHLTPGGDATVTLVLRDAANQVLAEHVLHLAQGHTVVWEPHQMLPEDASVEALTSLTWTSDVPLMLWDCRRTTEADELGVATVEPNHAQPQIEGVLPDWGKYLFLDNPTDSPAIVQLRLIDPQGRQVSARSVVVDPQQGKLLETYNHLFATFQEGKAPRGSYVAFTSSQPVYLRQRVQADIQVASAYMASHAQEQIHPQHRSGNVLLANDLAWSANVDSTVKLINRRDVPATVHGVVYDHRKNHYDLLQLVVPANGAVVVNRALLRERMGLSDVEAIGSMLFIGSADDRFCGYQFSVARDTEAMTARALTIAF</sequence>
<dbReference type="PROSITE" id="PS51450">
    <property type="entry name" value="LRR"/>
    <property type="match status" value="2"/>
</dbReference>
<dbReference type="PANTHER" id="PTHR47114">
    <property type="match status" value="1"/>
</dbReference>